<proteinExistence type="predicted"/>
<feature type="region of interest" description="Disordered" evidence="1">
    <location>
        <begin position="227"/>
        <end position="260"/>
    </location>
</feature>
<feature type="compositionally biased region" description="Low complexity" evidence="1">
    <location>
        <begin position="445"/>
        <end position="489"/>
    </location>
</feature>
<feature type="domain" description="Serine/arginine repetitive matrix protein C-terminal" evidence="2">
    <location>
        <begin position="496"/>
        <end position="555"/>
    </location>
</feature>
<dbReference type="AlphaFoldDB" id="A0A974E288"/>
<feature type="compositionally biased region" description="Polar residues" evidence="1">
    <location>
        <begin position="334"/>
        <end position="352"/>
    </location>
</feature>
<evidence type="ECO:0000256" key="1">
    <source>
        <dbReference type="SAM" id="MobiDB-lite"/>
    </source>
</evidence>
<dbReference type="Pfam" id="PF15230">
    <property type="entry name" value="SRRM_C"/>
    <property type="match status" value="1"/>
</dbReference>
<dbReference type="GO" id="GO:0003729">
    <property type="term" value="F:mRNA binding"/>
    <property type="evidence" value="ECO:0007669"/>
    <property type="project" value="TreeGrafter"/>
</dbReference>
<feature type="compositionally biased region" description="Basic residues" evidence="1">
    <location>
        <begin position="233"/>
        <end position="250"/>
    </location>
</feature>
<feature type="region of interest" description="Disordered" evidence="1">
    <location>
        <begin position="57"/>
        <end position="143"/>
    </location>
</feature>
<feature type="region of interest" description="Disordered" evidence="1">
    <location>
        <begin position="395"/>
        <end position="626"/>
    </location>
</feature>
<organism evidence="3 4">
    <name type="scientific">Xenopus laevis</name>
    <name type="common">African clawed frog</name>
    <dbReference type="NCBI Taxonomy" id="8355"/>
    <lineage>
        <taxon>Eukaryota</taxon>
        <taxon>Metazoa</taxon>
        <taxon>Chordata</taxon>
        <taxon>Craniata</taxon>
        <taxon>Vertebrata</taxon>
        <taxon>Euteleostomi</taxon>
        <taxon>Amphibia</taxon>
        <taxon>Batrachia</taxon>
        <taxon>Anura</taxon>
        <taxon>Pipoidea</taxon>
        <taxon>Pipidae</taxon>
        <taxon>Xenopodinae</taxon>
        <taxon>Xenopus</taxon>
        <taxon>Xenopus</taxon>
    </lineage>
</organism>
<feature type="compositionally biased region" description="Basic and acidic residues" evidence="1">
    <location>
        <begin position="105"/>
        <end position="121"/>
    </location>
</feature>
<dbReference type="GO" id="GO:0005634">
    <property type="term" value="C:nucleus"/>
    <property type="evidence" value="ECO:0007669"/>
    <property type="project" value="TreeGrafter"/>
</dbReference>
<feature type="compositionally biased region" description="Low complexity" evidence="1">
    <location>
        <begin position="555"/>
        <end position="595"/>
    </location>
</feature>
<dbReference type="InterPro" id="IPR052109">
    <property type="entry name" value="SRRM_Domain-Containing"/>
</dbReference>
<name>A0A974E288_XENLA</name>
<gene>
    <name evidence="3" type="ORF">XELAEV_18007905mg</name>
</gene>
<dbReference type="EMBL" id="CM004466">
    <property type="protein sequence ID" value="OCU02144.1"/>
    <property type="molecule type" value="Genomic_DNA"/>
</dbReference>
<dbReference type="GO" id="GO:0006397">
    <property type="term" value="P:mRNA processing"/>
    <property type="evidence" value="ECO:0007669"/>
    <property type="project" value="TreeGrafter"/>
</dbReference>
<reference evidence="4" key="1">
    <citation type="journal article" date="2016" name="Nature">
        <title>Genome evolution in the allotetraploid frog Xenopus laevis.</title>
        <authorList>
            <person name="Session A.M."/>
            <person name="Uno Y."/>
            <person name="Kwon T."/>
            <person name="Chapman J.A."/>
            <person name="Toyoda A."/>
            <person name="Takahashi S."/>
            <person name="Fukui A."/>
            <person name="Hikosaka A."/>
            <person name="Suzuki A."/>
            <person name="Kondo M."/>
            <person name="van Heeringen S.J."/>
            <person name="Quigley I."/>
            <person name="Heinz S."/>
            <person name="Ogino H."/>
            <person name="Ochi H."/>
            <person name="Hellsten U."/>
            <person name="Lyons J.B."/>
            <person name="Simakov O."/>
            <person name="Putnam N."/>
            <person name="Stites J."/>
            <person name="Kuroki Y."/>
            <person name="Tanaka T."/>
            <person name="Michiue T."/>
            <person name="Watanabe M."/>
            <person name="Bogdanovic O."/>
            <person name="Lister R."/>
            <person name="Georgiou G."/>
            <person name="Paranjpe S.S."/>
            <person name="van Kruijsbergen I."/>
            <person name="Shu S."/>
            <person name="Carlson J."/>
            <person name="Kinoshita T."/>
            <person name="Ohta Y."/>
            <person name="Mawaribuchi S."/>
            <person name="Jenkins J."/>
            <person name="Grimwood J."/>
            <person name="Schmutz J."/>
            <person name="Mitros T."/>
            <person name="Mozaffari S.V."/>
            <person name="Suzuki Y."/>
            <person name="Haramoto Y."/>
            <person name="Yamamoto T.S."/>
            <person name="Takagi C."/>
            <person name="Heald R."/>
            <person name="Miller K."/>
            <person name="Haudenschild C."/>
            <person name="Kitzman J."/>
            <person name="Nakayama T."/>
            <person name="Izutsu Y."/>
            <person name="Robert J."/>
            <person name="Fortriede J."/>
            <person name="Burns K."/>
            <person name="Lotay V."/>
            <person name="Karimi K."/>
            <person name="Yasuoka Y."/>
            <person name="Dichmann D.S."/>
            <person name="Flajnik M.F."/>
            <person name="Houston D.W."/>
            <person name="Shendure J."/>
            <person name="DuPasquier L."/>
            <person name="Vize P.D."/>
            <person name="Zorn A.M."/>
            <person name="Ito M."/>
            <person name="Marcotte E.M."/>
            <person name="Wallingford J.B."/>
            <person name="Ito Y."/>
            <person name="Asashima M."/>
            <person name="Ueno N."/>
            <person name="Matsuda Y."/>
            <person name="Veenstra G.J."/>
            <person name="Fujiyama A."/>
            <person name="Harland R.M."/>
            <person name="Taira M."/>
            <person name="Rokhsar D.S."/>
        </authorList>
    </citation>
    <scope>NUCLEOTIDE SEQUENCE [LARGE SCALE GENOMIC DNA]</scope>
    <source>
        <strain evidence="4">J</strain>
    </source>
</reference>
<feature type="compositionally biased region" description="Basic residues" evidence="1">
    <location>
        <begin position="432"/>
        <end position="444"/>
    </location>
</feature>
<evidence type="ECO:0000313" key="3">
    <source>
        <dbReference type="EMBL" id="OCU02144.1"/>
    </source>
</evidence>
<feature type="compositionally biased region" description="Basic and acidic residues" evidence="1">
    <location>
        <begin position="597"/>
        <end position="610"/>
    </location>
</feature>
<dbReference type="InterPro" id="IPR029360">
    <property type="entry name" value="SRRM_C"/>
</dbReference>
<dbReference type="PANTHER" id="PTHR34755">
    <property type="entry name" value="SERINE/ARGININE REPETITIVE MATRIX PROTEIN 3-RELATED"/>
    <property type="match status" value="1"/>
</dbReference>
<accession>A0A974E288</accession>
<feature type="region of interest" description="Disordered" evidence="1">
    <location>
        <begin position="332"/>
        <end position="352"/>
    </location>
</feature>
<feature type="compositionally biased region" description="Basic residues" evidence="1">
    <location>
        <begin position="513"/>
        <end position="531"/>
    </location>
</feature>
<sequence>MHVYIFSSSRADPAQTLGKQLHVQSARQAAYFHSDLDRVWLLAALLFLLPHSHQRAPRSAFGKESSGGSGRAVGNAAPDSNSSAGEVKAEHEQRSQTHNLSPSQRGREADAQPVEGKREDSLLSVHRRQHRNKPAAVGHNERRMSVNIQGEEIDCCSVDGRLFAVSEEDRKWIFCPVVGHGNPIVIAIDIHAHQAQNTDLQAVKTGNKLITPMGLMKSPRFRLYDLSKDEKHRSKRKRHRCRNSRSVNKKKREDKNQHNLLSTKNRCIHSTNTEISQSVSGLLVTSEKDVCLKEGGNEYDSGNDTCSPPSIQISSSQLMVNQDKESLLHHGFQHASTSGKTPNGHSDNISDSGNSSASCFSFMKDTSLLLRDSQKQKKRILSSCQGCLEEQKISNLLPDRSSPQSCRSRSSSYSTRRSKSRSPSHSVSSYYSRHRSSSGRKSRSRSSSSEARSYSRSRSYSSASGRKSNGSRSSRARRSPSYSRYSSSRKPILSFTRDREKSSKYGSTEKSSKGVRRRRRSSYTPLRKRRRDSPSHLEARRITSARKRPIPYYRPSPSSSSGSSTPSWYRTCSRSRSRSFFSHRSSRSRSPSSGRSRSRDWSRSSREHSRSRSWSRSSDSCNSTRR</sequence>
<dbReference type="Proteomes" id="UP000694892">
    <property type="component" value="Chromosome 1L"/>
</dbReference>
<feature type="compositionally biased region" description="Low complexity" evidence="1">
    <location>
        <begin position="400"/>
        <end position="415"/>
    </location>
</feature>
<evidence type="ECO:0000259" key="2">
    <source>
        <dbReference type="Pfam" id="PF15230"/>
    </source>
</evidence>
<feature type="compositionally biased region" description="Basic and acidic residues" evidence="1">
    <location>
        <begin position="532"/>
        <end position="541"/>
    </location>
</feature>
<dbReference type="GO" id="GO:0042551">
    <property type="term" value="P:neuron maturation"/>
    <property type="evidence" value="ECO:0007669"/>
    <property type="project" value="TreeGrafter"/>
</dbReference>
<feature type="compositionally biased region" description="Low complexity" evidence="1">
    <location>
        <begin position="612"/>
        <end position="626"/>
    </location>
</feature>
<evidence type="ECO:0000313" key="4">
    <source>
        <dbReference type="Proteomes" id="UP000694892"/>
    </source>
</evidence>
<dbReference type="PANTHER" id="PTHR34755:SF1">
    <property type="entry name" value="SERINE_ARGININE REPETITIVE MATRIX PROTEIN 4"/>
    <property type="match status" value="1"/>
</dbReference>
<protein>
    <recommendedName>
        <fullName evidence="2">Serine/arginine repetitive matrix protein C-terminal domain-containing protein</fullName>
    </recommendedName>
</protein>
<dbReference type="GO" id="GO:0043484">
    <property type="term" value="P:regulation of RNA splicing"/>
    <property type="evidence" value="ECO:0007669"/>
    <property type="project" value="TreeGrafter"/>
</dbReference>